<dbReference type="GO" id="GO:0008270">
    <property type="term" value="F:zinc ion binding"/>
    <property type="evidence" value="ECO:0007669"/>
    <property type="project" value="UniProtKB-UniRule"/>
</dbReference>
<comment type="function">
    <text evidence="6">Catalyzes the isomerization of 5-dehydro-4-deoxy-D-glucuronate to 3-deoxy-D-glycero-2,5-hexodiulosonate.</text>
</comment>
<dbReference type="Pfam" id="PF04962">
    <property type="entry name" value="KduI"/>
    <property type="match status" value="1"/>
</dbReference>
<keyword evidence="3 6" id="KW-0479">Metal-binding</keyword>
<dbReference type="InterPro" id="IPR007045">
    <property type="entry name" value="KduI"/>
</dbReference>
<dbReference type="GO" id="GO:0045490">
    <property type="term" value="P:pectin catabolic process"/>
    <property type="evidence" value="ECO:0007669"/>
    <property type="project" value="UniProtKB-UniRule"/>
</dbReference>
<dbReference type="OrthoDB" id="9770644at2"/>
<dbReference type="InterPro" id="IPR027449">
    <property type="entry name" value="KduI_N"/>
</dbReference>
<name>A0A0J6CPX6_9BACL</name>
<accession>A0A0J6CPX6</accession>
<protein>
    <recommendedName>
        <fullName evidence="6">4-deoxy-L-threo-5-hexosulose-uronate ketol-isomerase</fullName>
        <ecNumber evidence="6">5.3.1.17</ecNumber>
    </recommendedName>
    <alternativeName>
        <fullName evidence="6">5-keto-4-deoxyuronate isomerase</fullName>
    </alternativeName>
    <alternativeName>
        <fullName evidence="6">DKI isomerase</fullName>
    </alternativeName>
</protein>
<comment type="caution">
    <text evidence="7">The sequence shown here is derived from an EMBL/GenBank/DDBJ whole genome shotgun (WGS) entry which is preliminary data.</text>
</comment>
<feature type="binding site" evidence="6">
    <location>
        <position position="195"/>
    </location>
    <ligand>
        <name>Zn(2+)</name>
        <dbReference type="ChEBI" id="CHEBI:29105"/>
    </ligand>
</feature>
<dbReference type="PANTHER" id="PTHR38461:SF1">
    <property type="entry name" value="4-DEOXY-L-THREO-5-HEXOSULOSE-URONATE KETOL-ISOMERASE"/>
    <property type="match status" value="1"/>
</dbReference>
<dbReference type="PANTHER" id="PTHR38461">
    <property type="entry name" value="4-DEOXY-L-THREO-5-HEXOSULOSE-URONATE KETOL-ISOMERASE"/>
    <property type="match status" value="1"/>
</dbReference>
<dbReference type="SUPFAM" id="SSF51182">
    <property type="entry name" value="RmlC-like cupins"/>
    <property type="match status" value="1"/>
</dbReference>
<dbReference type="EC" id="5.3.1.17" evidence="6"/>
<evidence type="ECO:0000256" key="1">
    <source>
        <dbReference type="ARBA" id="ARBA00000552"/>
    </source>
</evidence>
<dbReference type="InterPro" id="IPR014710">
    <property type="entry name" value="RmlC-like_jellyroll"/>
</dbReference>
<dbReference type="EMBL" id="LELK01000001">
    <property type="protein sequence ID" value="KMM38311.1"/>
    <property type="molecule type" value="Genomic_DNA"/>
</dbReference>
<feature type="binding site" evidence="6">
    <location>
        <position position="202"/>
    </location>
    <ligand>
        <name>Zn(2+)</name>
        <dbReference type="ChEBI" id="CHEBI:29105"/>
    </ligand>
</feature>
<evidence type="ECO:0000256" key="5">
    <source>
        <dbReference type="ARBA" id="ARBA00023235"/>
    </source>
</evidence>
<evidence type="ECO:0000256" key="2">
    <source>
        <dbReference type="ARBA" id="ARBA00008086"/>
    </source>
</evidence>
<dbReference type="AlphaFoldDB" id="A0A0J6CPX6"/>
<dbReference type="PIRSF" id="PIRSF006625">
    <property type="entry name" value="KduI"/>
    <property type="match status" value="1"/>
</dbReference>
<dbReference type="CDD" id="cd20294">
    <property type="entry name" value="cupin_KduI_N"/>
    <property type="match status" value="1"/>
</dbReference>
<gene>
    <name evidence="6" type="primary">kduI</name>
    <name evidence="7" type="ORF">AB986_03085</name>
</gene>
<keyword evidence="4 6" id="KW-0862">Zinc</keyword>
<dbReference type="HAMAP" id="MF_00687">
    <property type="entry name" value="KduI"/>
    <property type="match status" value="1"/>
</dbReference>
<dbReference type="Gene3D" id="2.60.120.10">
    <property type="entry name" value="Jelly Rolls"/>
    <property type="match status" value="1"/>
</dbReference>
<dbReference type="UniPathway" id="UPA00545">
    <property type="reaction ID" value="UER00826"/>
</dbReference>
<organism evidence="7 8">
    <name type="scientific">Guptibacillus hwajinpoensis</name>
    <dbReference type="NCBI Taxonomy" id="208199"/>
    <lineage>
        <taxon>Bacteria</taxon>
        <taxon>Bacillati</taxon>
        <taxon>Bacillota</taxon>
        <taxon>Bacilli</taxon>
        <taxon>Bacillales</taxon>
        <taxon>Guptibacillaceae</taxon>
        <taxon>Guptibacillus</taxon>
    </lineage>
</organism>
<dbReference type="STRING" id="157733.AB986_03085"/>
<keyword evidence="8" id="KW-1185">Reference proteome</keyword>
<feature type="binding site" evidence="6">
    <location>
        <position position="197"/>
    </location>
    <ligand>
        <name>Zn(2+)</name>
        <dbReference type="ChEBI" id="CHEBI:29105"/>
    </ligand>
</feature>
<dbReference type="PATRIC" id="fig|157733.3.peg.2831"/>
<keyword evidence="5 6" id="KW-0413">Isomerase</keyword>
<comment type="pathway">
    <text evidence="6">Glycan metabolism; pectin degradation; 2-dehydro-3-deoxy-D-gluconate from pectin: step 4/5.</text>
</comment>
<dbReference type="RefSeq" id="WP_048309422.1">
    <property type="nucleotide sequence ID" value="NZ_CP119526.1"/>
</dbReference>
<evidence type="ECO:0000313" key="8">
    <source>
        <dbReference type="Proteomes" id="UP000035996"/>
    </source>
</evidence>
<dbReference type="Gene3D" id="2.60.120.520">
    <property type="entry name" value="pectin degrading enzyme 5-keto 4- deoxyuronate isomerase, domain 1"/>
    <property type="match status" value="1"/>
</dbReference>
<sequence length="277" mass="31866">MEIRHATNPTEAKHYTTDQLRERYMMERVFTEGEINMLYAHDDRMVIGGAIPTSQEGLSLSATETLKTSYFLERREIGIINIGGHGTVQVDQETFELDKRDCLYIGKGKENVTFYPGNAENAAKFYFVSTLAHKEYPTQKLAIKDAEPNHLGSIKESNERTIYKYVHAEGIQSCQLMLGMTMLEPHNMWNTMPAHIHDRRSEIYFYFDMPEEGRVFHFMGEPDETRHLLVSNEQAVISPSWSIHSGAGTSSYTFIWAMAGENYTFTDMDFIDMKDLK</sequence>
<dbReference type="NCBIfam" id="NF002091">
    <property type="entry name" value="PRK00924.1"/>
    <property type="match status" value="1"/>
</dbReference>
<evidence type="ECO:0000256" key="3">
    <source>
        <dbReference type="ARBA" id="ARBA00022723"/>
    </source>
</evidence>
<dbReference type="GO" id="GO:0008697">
    <property type="term" value="F:4-deoxy-L-threo-5-hexosulose-uronate ketol-isomerase activity"/>
    <property type="evidence" value="ECO:0007669"/>
    <property type="project" value="UniProtKB-UniRule"/>
</dbReference>
<evidence type="ECO:0000313" key="7">
    <source>
        <dbReference type="EMBL" id="KMM38311.1"/>
    </source>
</evidence>
<evidence type="ECO:0000256" key="4">
    <source>
        <dbReference type="ARBA" id="ARBA00022833"/>
    </source>
</evidence>
<dbReference type="CDD" id="cd20491">
    <property type="entry name" value="cupin_KduI_C"/>
    <property type="match status" value="1"/>
</dbReference>
<comment type="similarity">
    <text evidence="2 6">Belongs to the KduI family.</text>
</comment>
<proteinExistence type="inferred from homology"/>
<comment type="cofactor">
    <cofactor evidence="6">
        <name>Zn(2+)</name>
        <dbReference type="ChEBI" id="CHEBI:29105"/>
    </cofactor>
    <text evidence="6">Binds 1 zinc ion per subunit.</text>
</comment>
<feature type="binding site" evidence="6">
    <location>
        <position position="244"/>
    </location>
    <ligand>
        <name>Zn(2+)</name>
        <dbReference type="ChEBI" id="CHEBI:29105"/>
    </ligand>
</feature>
<dbReference type="GO" id="GO:0019698">
    <property type="term" value="P:D-galacturonate catabolic process"/>
    <property type="evidence" value="ECO:0007669"/>
    <property type="project" value="TreeGrafter"/>
</dbReference>
<comment type="catalytic activity">
    <reaction evidence="1 6">
        <text>5-dehydro-4-deoxy-D-glucuronate = 3-deoxy-D-glycero-2,5-hexodiulosonate</text>
        <dbReference type="Rhea" id="RHEA:23896"/>
        <dbReference type="ChEBI" id="CHEBI:17117"/>
        <dbReference type="ChEBI" id="CHEBI:29071"/>
        <dbReference type="EC" id="5.3.1.17"/>
    </reaction>
</comment>
<dbReference type="InterPro" id="IPR011051">
    <property type="entry name" value="RmlC_Cupin_sf"/>
</dbReference>
<dbReference type="GO" id="GO:0042840">
    <property type="term" value="P:D-glucuronate catabolic process"/>
    <property type="evidence" value="ECO:0007669"/>
    <property type="project" value="TreeGrafter"/>
</dbReference>
<dbReference type="Proteomes" id="UP000035996">
    <property type="component" value="Unassembled WGS sequence"/>
</dbReference>
<reference evidence="7" key="1">
    <citation type="submission" date="2015-06" db="EMBL/GenBank/DDBJ databases">
        <authorList>
            <person name="Liu B."/>
            <person name="Wang J."/>
            <person name="Zhu Y."/>
            <person name="Liu G."/>
            <person name="Chen Q."/>
            <person name="Zheng C."/>
            <person name="Che J."/>
            <person name="Ge C."/>
            <person name="Shi H."/>
            <person name="Pan Z."/>
            <person name="Liu X."/>
        </authorList>
    </citation>
    <scope>NUCLEOTIDE SEQUENCE [LARGE SCALE GENOMIC DNA]</scope>
    <source>
        <strain evidence="7">DSM 16346</strain>
    </source>
</reference>
<evidence type="ECO:0000256" key="6">
    <source>
        <dbReference type="HAMAP-Rule" id="MF_00687"/>
    </source>
</evidence>
<dbReference type="InterPro" id="IPR021120">
    <property type="entry name" value="KduI/IolB_isomerase"/>
</dbReference>